<evidence type="ECO:0000259" key="2">
    <source>
        <dbReference type="Pfam" id="PF03807"/>
    </source>
</evidence>
<accession>A0AAE2ZLC4</accession>
<dbReference type="Gene3D" id="3.40.50.720">
    <property type="entry name" value="NAD(P)-binding Rossmann-like Domain"/>
    <property type="match status" value="1"/>
</dbReference>
<gene>
    <name evidence="3" type="ORF">K1W69_17240</name>
</gene>
<dbReference type="AlphaFoldDB" id="A0AAE2ZLC4"/>
<keyword evidence="4" id="KW-1185">Reference proteome</keyword>
<evidence type="ECO:0000313" key="4">
    <source>
        <dbReference type="Proteomes" id="UP001196509"/>
    </source>
</evidence>
<dbReference type="InterPro" id="IPR051267">
    <property type="entry name" value="STEAP_metalloreductase"/>
</dbReference>
<dbReference type="Proteomes" id="UP001196509">
    <property type="component" value="Unassembled WGS sequence"/>
</dbReference>
<keyword evidence="1" id="KW-0560">Oxidoreductase</keyword>
<feature type="domain" description="Pyrroline-5-carboxylate reductase catalytic N-terminal" evidence="2">
    <location>
        <begin position="4"/>
        <end position="91"/>
    </location>
</feature>
<dbReference type="EMBL" id="JAICBX010000003">
    <property type="protein sequence ID" value="MBW8638944.1"/>
    <property type="molecule type" value="Genomic_DNA"/>
</dbReference>
<dbReference type="InterPro" id="IPR028939">
    <property type="entry name" value="P5C_Rdtase_cat_N"/>
</dbReference>
<evidence type="ECO:0000256" key="1">
    <source>
        <dbReference type="ARBA" id="ARBA00023002"/>
    </source>
</evidence>
<evidence type="ECO:0000313" key="3">
    <source>
        <dbReference type="EMBL" id="MBW8638944.1"/>
    </source>
</evidence>
<dbReference type="GO" id="GO:0016491">
    <property type="term" value="F:oxidoreductase activity"/>
    <property type="evidence" value="ECO:0007669"/>
    <property type="project" value="UniProtKB-KW"/>
</dbReference>
<dbReference type="InterPro" id="IPR036291">
    <property type="entry name" value="NAD(P)-bd_dom_sf"/>
</dbReference>
<protein>
    <submittedName>
        <fullName evidence="3">NAD(P)-binding domain-containing protein</fullName>
    </submittedName>
</protein>
<dbReference type="RefSeq" id="WP_220229663.1">
    <property type="nucleotide sequence ID" value="NZ_JAICBX010000003.1"/>
</dbReference>
<reference evidence="3" key="1">
    <citation type="submission" date="2021-08" db="EMBL/GenBank/DDBJ databases">
        <title>Hoeflea bacterium WL0058 sp. nov., isolated from the sediment.</title>
        <authorList>
            <person name="Wang L."/>
            <person name="Zhang D."/>
        </authorList>
    </citation>
    <scope>NUCLEOTIDE SEQUENCE</scope>
    <source>
        <strain evidence="3">WL0058</strain>
    </source>
</reference>
<sequence length="212" mass="22428">MTNIAILGSGRVASAIATRLAASGQNFVVGIVDPEKPSDRWSGPNTEFKSTSEAIAASDIIFNATPGETSVAFLSPLQSELAGKVLVDVSNAMRRDEAGMPVGLLYPDSSVAEHLQAALPDTAVVKTLNTMLFAVMANPECLSPMATVFLSGNETSAKEHVHALLRTMGWQEEVIEDLGPIASARGPESFMHFVPHIIAKHGFAPFALSIAR</sequence>
<organism evidence="3 4">
    <name type="scientific">Flavimaribacter sediminis</name>
    <dbReference type="NCBI Taxonomy" id="2865987"/>
    <lineage>
        <taxon>Bacteria</taxon>
        <taxon>Pseudomonadati</taxon>
        <taxon>Pseudomonadota</taxon>
        <taxon>Alphaproteobacteria</taxon>
        <taxon>Hyphomicrobiales</taxon>
        <taxon>Rhizobiaceae</taxon>
        <taxon>Flavimaribacter</taxon>
    </lineage>
</organism>
<comment type="caution">
    <text evidence="3">The sequence shown here is derived from an EMBL/GenBank/DDBJ whole genome shotgun (WGS) entry which is preliminary data.</text>
</comment>
<name>A0AAE2ZLC4_9HYPH</name>
<dbReference type="PANTHER" id="PTHR14239">
    <property type="entry name" value="DUDULIN-RELATED"/>
    <property type="match status" value="1"/>
</dbReference>
<proteinExistence type="predicted"/>
<dbReference type="Pfam" id="PF03807">
    <property type="entry name" value="F420_oxidored"/>
    <property type="match status" value="1"/>
</dbReference>
<dbReference type="SUPFAM" id="SSF51735">
    <property type="entry name" value="NAD(P)-binding Rossmann-fold domains"/>
    <property type="match status" value="1"/>
</dbReference>